<gene>
    <name evidence="2" type="ORF">F5147DRAFT_769935</name>
</gene>
<dbReference type="GeneID" id="64703355"/>
<feature type="region of interest" description="Disordered" evidence="1">
    <location>
        <begin position="76"/>
        <end position="126"/>
    </location>
</feature>
<name>A0A9P7FED9_9AGAM</name>
<evidence type="ECO:0000313" key="2">
    <source>
        <dbReference type="EMBL" id="KAG2114618.1"/>
    </source>
</evidence>
<comment type="caution">
    <text evidence="2">The sequence shown here is derived from an EMBL/GenBank/DDBJ whole genome shotgun (WGS) entry which is preliminary data.</text>
</comment>
<evidence type="ECO:0000256" key="1">
    <source>
        <dbReference type="SAM" id="MobiDB-lite"/>
    </source>
</evidence>
<dbReference type="OrthoDB" id="2670009at2759"/>
<dbReference type="RefSeq" id="XP_041296566.1">
    <property type="nucleotide sequence ID" value="XM_041441096.1"/>
</dbReference>
<sequence>MKPPSLLDNNKLVTAYSHVLKAITTLLTRAGVFLISLGIDGHIVSRGIASLADSLKELQGIVVMIEEWVDHAISSQKSENNTQANPVESGQKEEDVVVLPRTPPRSTHMNQSTCLRPDPTTPSPTAPYGVSIPWSAFPQSSPQTTSLFCRGIQHTPLSIQNAPALFNHMRAIPTPQTPARTIGLFGSPMTSNVMTPLAYGRHLSSIDTPRQIPPLFWRPAPKAHAIKLMVPDSARHRKKAGKENEEVAVASASSKSIPSLLG</sequence>
<feature type="compositionally biased region" description="Polar residues" evidence="1">
    <location>
        <begin position="104"/>
        <end position="114"/>
    </location>
</feature>
<keyword evidence="3" id="KW-1185">Reference proteome</keyword>
<feature type="compositionally biased region" description="Polar residues" evidence="1">
    <location>
        <begin position="76"/>
        <end position="88"/>
    </location>
</feature>
<organism evidence="2 3">
    <name type="scientific">Suillus discolor</name>
    <dbReference type="NCBI Taxonomy" id="1912936"/>
    <lineage>
        <taxon>Eukaryota</taxon>
        <taxon>Fungi</taxon>
        <taxon>Dikarya</taxon>
        <taxon>Basidiomycota</taxon>
        <taxon>Agaricomycotina</taxon>
        <taxon>Agaricomycetes</taxon>
        <taxon>Agaricomycetidae</taxon>
        <taxon>Boletales</taxon>
        <taxon>Suillineae</taxon>
        <taxon>Suillaceae</taxon>
        <taxon>Suillus</taxon>
    </lineage>
</organism>
<dbReference type="Proteomes" id="UP000823399">
    <property type="component" value="Unassembled WGS sequence"/>
</dbReference>
<evidence type="ECO:0000313" key="3">
    <source>
        <dbReference type="Proteomes" id="UP000823399"/>
    </source>
</evidence>
<dbReference type="EMBL" id="JABBWM010000009">
    <property type="protein sequence ID" value="KAG2114618.1"/>
    <property type="molecule type" value="Genomic_DNA"/>
</dbReference>
<dbReference type="AlphaFoldDB" id="A0A9P7FED9"/>
<feature type="region of interest" description="Disordered" evidence="1">
    <location>
        <begin position="233"/>
        <end position="262"/>
    </location>
</feature>
<proteinExistence type="predicted"/>
<protein>
    <submittedName>
        <fullName evidence="2">Uncharacterized protein</fullName>
    </submittedName>
</protein>
<reference evidence="2" key="1">
    <citation type="journal article" date="2020" name="New Phytol.">
        <title>Comparative genomics reveals dynamic genome evolution in host specialist ectomycorrhizal fungi.</title>
        <authorList>
            <person name="Lofgren L.A."/>
            <person name="Nguyen N.H."/>
            <person name="Vilgalys R."/>
            <person name="Ruytinx J."/>
            <person name="Liao H.L."/>
            <person name="Branco S."/>
            <person name="Kuo A."/>
            <person name="LaButti K."/>
            <person name="Lipzen A."/>
            <person name="Andreopoulos W."/>
            <person name="Pangilinan J."/>
            <person name="Riley R."/>
            <person name="Hundley H."/>
            <person name="Na H."/>
            <person name="Barry K."/>
            <person name="Grigoriev I.V."/>
            <person name="Stajich J.E."/>
            <person name="Kennedy P.G."/>
        </authorList>
    </citation>
    <scope>NUCLEOTIDE SEQUENCE</scope>
    <source>
        <strain evidence="2">FC423</strain>
    </source>
</reference>
<accession>A0A9P7FED9</accession>